<dbReference type="InterPro" id="IPR036965">
    <property type="entry name" value="Terpene_synth_N_sf"/>
</dbReference>
<evidence type="ECO:0000256" key="1">
    <source>
        <dbReference type="ARBA" id="ARBA00001936"/>
    </source>
</evidence>
<dbReference type="Pfam" id="PF03936">
    <property type="entry name" value="Terpene_synth_C"/>
    <property type="match status" value="3"/>
</dbReference>
<protein>
    <recommendedName>
        <fullName evidence="12">Terpene synthase</fullName>
    </recommendedName>
</protein>
<dbReference type="InterPro" id="IPR005630">
    <property type="entry name" value="Terpene_synthase_metal-bd"/>
</dbReference>
<comment type="similarity">
    <text evidence="7">Belongs to the terpene synthase family. Tpsb subfamily.</text>
</comment>
<evidence type="ECO:0000259" key="9">
    <source>
        <dbReference type="Pfam" id="PF03936"/>
    </source>
</evidence>
<dbReference type="PANTHER" id="PTHR31225">
    <property type="entry name" value="OS04G0344100 PROTEIN-RELATED"/>
    <property type="match status" value="1"/>
</dbReference>
<dbReference type="InterPro" id="IPR044814">
    <property type="entry name" value="Terpene_cyclase_plant_C1"/>
</dbReference>
<dbReference type="Pfam" id="PF19086">
    <property type="entry name" value="Terpene_syn_C_2"/>
    <property type="match status" value="1"/>
</dbReference>
<keyword evidence="6" id="KW-0456">Lyase</keyword>
<evidence type="ECO:0000256" key="6">
    <source>
        <dbReference type="ARBA" id="ARBA00023239"/>
    </source>
</evidence>
<evidence type="ECO:0000256" key="3">
    <source>
        <dbReference type="ARBA" id="ARBA00004721"/>
    </source>
</evidence>
<comment type="pathway">
    <text evidence="3">Secondary metabolite biosynthesis; terpenoid biosynthesis.</text>
</comment>
<dbReference type="SFLD" id="SFLDG01019">
    <property type="entry name" value="Terpene_Cyclase_Like_1_C_Termi"/>
    <property type="match status" value="1"/>
</dbReference>
<reference evidence="10 11" key="1">
    <citation type="journal article" date="2020" name="bioRxiv">
        <title>Sequence and annotation of 42 cannabis genomes reveals extensive copy number variation in cannabinoid synthesis and pathogen resistance genes.</title>
        <authorList>
            <person name="Mckernan K.J."/>
            <person name="Helbert Y."/>
            <person name="Kane L.T."/>
            <person name="Ebling H."/>
            <person name="Zhang L."/>
            <person name="Liu B."/>
            <person name="Eaton Z."/>
            <person name="Mclaughlin S."/>
            <person name="Kingan S."/>
            <person name="Baybayan P."/>
            <person name="Concepcion G."/>
            <person name="Jordan M."/>
            <person name="Riva A."/>
            <person name="Barbazuk W."/>
            <person name="Harkins T."/>
        </authorList>
    </citation>
    <scope>NUCLEOTIDE SEQUENCE [LARGE SCALE GENOMIC DNA]</scope>
    <source>
        <strain evidence="11">cv. Jamaican Lion 4</strain>
        <tissue evidence="10">Leaf</tissue>
    </source>
</reference>
<feature type="domain" description="Terpene synthase N-terminal" evidence="8">
    <location>
        <begin position="27"/>
        <end position="197"/>
    </location>
</feature>
<dbReference type="SUPFAM" id="SSF48576">
    <property type="entry name" value="Terpenoid synthases"/>
    <property type="match status" value="3"/>
</dbReference>
<keyword evidence="11" id="KW-1185">Reference proteome</keyword>
<keyword evidence="5" id="KW-0460">Magnesium</keyword>
<dbReference type="FunFam" id="1.50.10.130:FF:000001">
    <property type="entry name" value="Isoprene synthase, chloroplastic"/>
    <property type="match status" value="2"/>
</dbReference>
<feature type="domain" description="Terpene synthase metal-binding" evidence="9">
    <location>
        <begin position="1078"/>
        <end position="1117"/>
    </location>
</feature>
<evidence type="ECO:0000256" key="5">
    <source>
        <dbReference type="ARBA" id="ARBA00022842"/>
    </source>
</evidence>
<evidence type="ECO:0000313" key="10">
    <source>
        <dbReference type="EMBL" id="KAF4360923.1"/>
    </source>
</evidence>
<feature type="domain" description="Terpene synthase N-terminal" evidence="8">
    <location>
        <begin position="715"/>
        <end position="880"/>
    </location>
</feature>
<dbReference type="CDD" id="cd00684">
    <property type="entry name" value="Terpene_cyclase_plant_C1"/>
    <property type="match status" value="2"/>
</dbReference>
<dbReference type="InterPro" id="IPR008949">
    <property type="entry name" value="Isoprenoid_synthase_dom_sf"/>
</dbReference>
<dbReference type="SFLD" id="SFLDS00005">
    <property type="entry name" value="Isoprenoid_Synthase_Type_I"/>
    <property type="match status" value="1"/>
</dbReference>
<dbReference type="AlphaFoldDB" id="A0A7J6ER71"/>
<organism evidence="10 11">
    <name type="scientific">Cannabis sativa</name>
    <name type="common">Hemp</name>
    <name type="synonym">Marijuana</name>
    <dbReference type="NCBI Taxonomy" id="3483"/>
    <lineage>
        <taxon>Eukaryota</taxon>
        <taxon>Viridiplantae</taxon>
        <taxon>Streptophyta</taxon>
        <taxon>Embryophyta</taxon>
        <taxon>Tracheophyta</taxon>
        <taxon>Spermatophyta</taxon>
        <taxon>Magnoliopsida</taxon>
        <taxon>eudicotyledons</taxon>
        <taxon>Gunneridae</taxon>
        <taxon>Pentapetalae</taxon>
        <taxon>rosids</taxon>
        <taxon>fabids</taxon>
        <taxon>Rosales</taxon>
        <taxon>Cannabaceae</taxon>
        <taxon>Cannabis</taxon>
    </lineage>
</organism>
<feature type="domain" description="Terpene synthase N-terminal" evidence="8">
    <location>
        <begin position="515"/>
        <end position="610"/>
    </location>
</feature>
<dbReference type="InterPro" id="IPR050148">
    <property type="entry name" value="Terpene_synthase-like"/>
</dbReference>
<evidence type="ECO:0000259" key="8">
    <source>
        <dbReference type="Pfam" id="PF01397"/>
    </source>
</evidence>
<evidence type="ECO:0000256" key="2">
    <source>
        <dbReference type="ARBA" id="ARBA00001946"/>
    </source>
</evidence>
<dbReference type="PANTHER" id="PTHR31225:SF221">
    <property type="entry name" value="(-)-GERMACRENE D SYNTHASE"/>
    <property type="match status" value="1"/>
</dbReference>
<evidence type="ECO:0000256" key="4">
    <source>
        <dbReference type="ARBA" id="ARBA00022723"/>
    </source>
</evidence>
<dbReference type="GO" id="GO:0010333">
    <property type="term" value="F:terpene synthase activity"/>
    <property type="evidence" value="ECO:0007669"/>
    <property type="project" value="InterPro"/>
</dbReference>
<dbReference type="Proteomes" id="UP000583929">
    <property type="component" value="Unassembled WGS sequence"/>
</dbReference>
<evidence type="ECO:0008006" key="12">
    <source>
        <dbReference type="Google" id="ProtNLM"/>
    </source>
</evidence>
<proteinExistence type="inferred from homology"/>
<dbReference type="GO" id="GO:0000287">
    <property type="term" value="F:magnesium ion binding"/>
    <property type="evidence" value="ECO:0007669"/>
    <property type="project" value="InterPro"/>
</dbReference>
<comment type="cofactor">
    <cofactor evidence="2">
        <name>Mg(2+)</name>
        <dbReference type="ChEBI" id="CHEBI:18420"/>
    </cofactor>
</comment>
<name>A0A7J6ER71_CANSA</name>
<dbReference type="InterPro" id="IPR001906">
    <property type="entry name" value="Terpene_synth_N"/>
</dbReference>
<dbReference type="Gene3D" id="1.50.10.130">
    <property type="entry name" value="Terpene synthase, N-terminal domain"/>
    <property type="match status" value="2"/>
</dbReference>
<sequence length="1175" mass="138855">MLIYVLASSQLSDKIIARPTTNFHPSIWGDRFLHYNVSEQDLVCKQERIEELIQVVKKEILSSNHDQLKLIDNLQRLGLSHHFESEIEKLLEQLSIGTHHQNHHDLHDASLRFRLLRQHGFNVSSSIFEKFKDDKGNFKKSLITDVSGLLSLYEASHLSYVGESILDEALAFTTTHLKAIVANSKDHLLSHQISIALERPLRKTIERVHARFYISIYEKDASHNKLLLELAKLDFNLLQCFHKKELSEITRWWKEHEFAKKFPFARDRIVELYFWILGVYYEPKYSRARKLLTKVIALASITDDIYDAYGTIDELQLLTKAIQRWDINCLDKLEPEYLKTYYKVMLDSYEEFEKELKKEELYKLEYAKEEMKRIIGAYFEEARWLSEGYFPSLDEHLKVSYVSCGYVLLIATSYVGMYDIVTHETLNWLSKDPKIFEQKRNHIPSTVDCYMKQYGVSEKEAIKELNKRVDTHWKEINEDFIRPTVVPFPILVLLASSQLCDKIIARPTTKFHPSIWGDRFLHYNISEQDLVCKQEKGEELIQVVKKEILSSNHDQLKLIDNLQRLGLSHHFESEIEKLLEQLSIGTHHQNHHDLHDASLWFRLLRQHGFNEHEFVKKFPFARDRMVELYFWILNVYYEPKYSRARKLLTKVIALTSITDDTYDAYGTTDELELLTKAIQRWDINCLDKLEPEYLKTYYKVMLDSYEEFEKELKKEELYKLEYAKEEVCKQERVEELIQVVKKEILSSNHDQLKLIDNLQRLGLSYHFESEIEKLLEQLSTGIHHQNNNLHDVSLRFRLLRQSGFKVSSTIFEKFKDEKGNFKESLITDVPGLLSLYEASHLSYVGESILDEALAFTTTHLKAIVANSKNHPLSHQISIALERPLRKTIERLHARFYISIYEKDASHNKLLLELAKLDFNVLQCFHKKELSEIMRWWKEHEFVKKFPFARDRMVELYFWILGVYYEPKYSRARKLLTKVIALTSITDDTYDAYEFEKELKKEELYKLEYAKEEMKRTIGGYFEEARWLNEGYFPSFDEHLRVSYVSSANVLLIATSFVGMHDIVTHETLDWLSKHPNIFEQERNHIPSTVDCYMKQYGVSEEEAIKELNKRVITHWKEINEDFIRPTVVPFPILVRVLNFTKVIDLFYKEGDDQYTRVGKALKESIDALLIDSIPL</sequence>
<evidence type="ECO:0000313" key="11">
    <source>
        <dbReference type="Proteomes" id="UP000583929"/>
    </source>
</evidence>
<dbReference type="InterPro" id="IPR034741">
    <property type="entry name" value="Terpene_cyclase-like_1_C"/>
</dbReference>
<dbReference type="SUPFAM" id="SSF48239">
    <property type="entry name" value="Terpenoid cyclases/Protein prenyltransferases"/>
    <property type="match status" value="3"/>
</dbReference>
<evidence type="ECO:0000256" key="7">
    <source>
        <dbReference type="ARBA" id="ARBA00033744"/>
    </source>
</evidence>
<dbReference type="EMBL" id="JAATIQ010000337">
    <property type="protein sequence ID" value="KAF4360923.1"/>
    <property type="molecule type" value="Genomic_DNA"/>
</dbReference>
<dbReference type="Gene3D" id="1.10.600.10">
    <property type="entry name" value="Farnesyl Diphosphate Synthase"/>
    <property type="match status" value="4"/>
</dbReference>
<feature type="domain" description="Terpene synthase metal-binding" evidence="9">
    <location>
        <begin position="937"/>
        <end position="999"/>
    </location>
</feature>
<gene>
    <name evidence="10" type="ORF">G4B88_000554</name>
</gene>
<comment type="cofactor">
    <cofactor evidence="1">
        <name>Mn(2+)</name>
        <dbReference type="ChEBI" id="CHEBI:29035"/>
    </cofactor>
</comment>
<dbReference type="Pfam" id="PF01397">
    <property type="entry name" value="Terpene_synth"/>
    <property type="match status" value="3"/>
</dbReference>
<dbReference type="SFLD" id="SFLDG01014">
    <property type="entry name" value="Terpene_Cyclase_Like_1_N-term"/>
    <property type="match status" value="2"/>
</dbReference>
<feature type="domain" description="Terpene synthase metal-binding" evidence="9">
    <location>
        <begin position="254"/>
        <end position="437"/>
    </location>
</feature>
<dbReference type="InterPro" id="IPR008930">
    <property type="entry name" value="Terpenoid_cyclase/PrenylTrfase"/>
</dbReference>
<accession>A0A7J6ER71</accession>
<dbReference type="FunFam" id="1.10.600.10:FF:000007">
    <property type="entry name" value="Isoprene synthase, chloroplastic"/>
    <property type="match status" value="1"/>
</dbReference>
<keyword evidence="4" id="KW-0479">Metal-binding</keyword>
<comment type="caution">
    <text evidence="10">The sequence shown here is derived from an EMBL/GenBank/DDBJ whole genome shotgun (WGS) entry which is preliminary data.</text>
</comment>
<dbReference type="GO" id="GO:0016102">
    <property type="term" value="P:diterpenoid biosynthetic process"/>
    <property type="evidence" value="ECO:0007669"/>
    <property type="project" value="InterPro"/>
</dbReference>